<comment type="caution">
    <text evidence="2">The sequence shown here is derived from an EMBL/GenBank/DDBJ whole genome shotgun (WGS) entry which is preliminary data.</text>
</comment>
<name>A0A147DUK3_9MICO</name>
<dbReference type="Proteomes" id="UP000072763">
    <property type="component" value="Unassembled WGS sequence"/>
</dbReference>
<dbReference type="EMBL" id="LDRC01000004">
    <property type="protein sequence ID" value="KTR54210.1"/>
    <property type="molecule type" value="Genomic_DNA"/>
</dbReference>
<feature type="signal peptide" evidence="1">
    <location>
        <begin position="1"/>
        <end position="17"/>
    </location>
</feature>
<proteinExistence type="predicted"/>
<sequence>MKRIIATVALGATIAAAGLSTAAASQPRMYTDEQIVRGLIFGQGELAHEIDTEVRLPDSLTAVDRKNYERFADHIVDDVLHNTSYETAEALDKVQSGDPYEVLDGFSGLRDAFSSSLRSNYPEAIEAGARDDSARVCGPTVCAAALVLAIAVGTVIAGVNFNVAGNVNIVVNQNGLWTNNGVWNSRMTTTSTQGLPTANPSKVAEHYPHLRETEVAARLAALFA</sequence>
<dbReference type="InterPro" id="IPR023888">
    <property type="entry name" value="SdpC-like"/>
</dbReference>
<evidence type="ECO:0000256" key="1">
    <source>
        <dbReference type="SAM" id="SignalP"/>
    </source>
</evidence>
<evidence type="ECO:0000313" key="3">
    <source>
        <dbReference type="Proteomes" id="UP000072763"/>
    </source>
</evidence>
<dbReference type="PATRIC" id="fig|465820.4.peg.1738"/>
<feature type="chain" id="PRO_5039242534" evidence="1">
    <location>
        <begin position="18"/>
        <end position="224"/>
    </location>
</feature>
<evidence type="ECO:0000313" key="2">
    <source>
        <dbReference type="EMBL" id="KTR54210.1"/>
    </source>
</evidence>
<keyword evidence="1" id="KW-0732">Signal</keyword>
<reference evidence="2 3" key="1">
    <citation type="journal article" date="2016" name="Front. Microbiol.">
        <title>Genomic Resource of Rice Seed Associated Bacteria.</title>
        <authorList>
            <person name="Midha S."/>
            <person name="Bansal K."/>
            <person name="Sharma S."/>
            <person name="Kumar N."/>
            <person name="Patil P.P."/>
            <person name="Chaudhry V."/>
            <person name="Patil P.B."/>
        </authorList>
    </citation>
    <scope>NUCLEOTIDE SEQUENCE [LARGE SCALE GENOMIC DNA]</scope>
    <source>
        <strain evidence="2 3">NS359</strain>
    </source>
</reference>
<dbReference type="AlphaFoldDB" id="A0A147DUK3"/>
<dbReference type="RefSeq" id="WP_058748544.1">
    <property type="nucleotide sequence ID" value="NZ_LDRC01000004.1"/>
</dbReference>
<protein>
    <submittedName>
        <fullName evidence="2">Uncharacterized protein</fullName>
    </submittedName>
</protein>
<dbReference type="OrthoDB" id="9918730at2"/>
<organism evidence="2 3">
    <name type="scientific">Curtobacterium oceanosedimentum</name>
    <dbReference type="NCBI Taxonomy" id="465820"/>
    <lineage>
        <taxon>Bacteria</taxon>
        <taxon>Bacillati</taxon>
        <taxon>Actinomycetota</taxon>
        <taxon>Actinomycetes</taxon>
        <taxon>Micrococcales</taxon>
        <taxon>Microbacteriaceae</taxon>
        <taxon>Curtobacterium</taxon>
    </lineage>
</organism>
<gene>
    <name evidence="2" type="ORF">NS359_00465</name>
</gene>
<dbReference type="Pfam" id="PF26137">
    <property type="entry name" value="Toxin_SdpC"/>
    <property type="match status" value="1"/>
</dbReference>
<accession>A0A147DUK3</accession>